<keyword evidence="2" id="KW-1185">Reference proteome</keyword>
<accession>A0ABQ8JJZ3</accession>
<dbReference type="EMBL" id="NJHN03000035">
    <property type="protein sequence ID" value="KAH9422919.1"/>
    <property type="molecule type" value="Genomic_DNA"/>
</dbReference>
<comment type="caution">
    <text evidence="1">The sequence shown here is derived from an EMBL/GenBank/DDBJ whole genome shotgun (WGS) entry which is preliminary data.</text>
</comment>
<reference evidence="1 2" key="1">
    <citation type="journal article" date="2018" name="J. Allergy Clin. Immunol.">
        <title>High-quality assembly of Dermatophagoides pteronyssinus genome and transcriptome reveals a wide range of novel allergens.</title>
        <authorList>
            <person name="Liu X.Y."/>
            <person name="Yang K.Y."/>
            <person name="Wang M.Q."/>
            <person name="Kwok J.S."/>
            <person name="Zeng X."/>
            <person name="Yang Z."/>
            <person name="Xiao X.J."/>
            <person name="Lau C.P."/>
            <person name="Li Y."/>
            <person name="Huang Z.M."/>
            <person name="Ba J.G."/>
            <person name="Yim A.K."/>
            <person name="Ouyang C.Y."/>
            <person name="Ngai S.M."/>
            <person name="Chan T.F."/>
            <person name="Leung E.L."/>
            <person name="Liu L."/>
            <person name="Liu Z.G."/>
            <person name="Tsui S.K."/>
        </authorList>
    </citation>
    <scope>NUCLEOTIDE SEQUENCE [LARGE SCALE GENOMIC DNA]</scope>
    <source>
        <strain evidence="1">Derp</strain>
    </source>
</reference>
<evidence type="ECO:0000313" key="1">
    <source>
        <dbReference type="EMBL" id="KAH9422919.1"/>
    </source>
</evidence>
<proteinExistence type="predicted"/>
<protein>
    <submittedName>
        <fullName evidence="1">Uncharacterized protein</fullName>
    </submittedName>
</protein>
<dbReference type="Proteomes" id="UP000887458">
    <property type="component" value="Unassembled WGS sequence"/>
</dbReference>
<evidence type="ECO:0000313" key="2">
    <source>
        <dbReference type="Proteomes" id="UP000887458"/>
    </source>
</evidence>
<gene>
    <name evidence="1" type="ORF">DERP_008185</name>
</gene>
<name>A0ABQ8JJZ3_DERPT</name>
<reference evidence="1 2" key="2">
    <citation type="journal article" date="2022" name="Mol. Biol. Evol.">
        <title>Comparative Genomics Reveals Insights into the Divergent Evolution of Astigmatic Mites and Household Pest Adaptations.</title>
        <authorList>
            <person name="Xiong Q."/>
            <person name="Wan A.T."/>
            <person name="Liu X."/>
            <person name="Fung C.S."/>
            <person name="Xiao X."/>
            <person name="Malainual N."/>
            <person name="Hou J."/>
            <person name="Wang L."/>
            <person name="Wang M."/>
            <person name="Yang K.Y."/>
            <person name="Cui Y."/>
            <person name="Leung E.L."/>
            <person name="Nong W."/>
            <person name="Shin S.K."/>
            <person name="Au S.W."/>
            <person name="Jeong K.Y."/>
            <person name="Chew F.T."/>
            <person name="Hui J.H."/>
            <person name="Leung T.F."/>
            <person name="Tungtrongchitr A."/>
            <person name="Zhong N."/>
            <person name="Liu Z."/>
            <person name="Tsui S.K."/>
        </authorList>
    </citation>
    <scope>NUCLEOTIDE SEQUENCE [LARGE SCALE GENOMIC DNA]</scope>
    <source>
        <strain evidence="1">Derp</strain>
    </source>
</reference>
<organism evidence="1 2">
    <name type="scientific">Dermatophagoides pteronyssinus</name>
    <name type="common">European house dust mite</name>
    <dbReference type="NCBI Taxonomy" id="6956"/>
    <lineage>
        <taxon>Eukaryota</taxon>
        <taxon>Metazoa</taxon>
        <taxon>Ecdysozoa</taxon>
        <taxon>Arthropoda</taxon>
        <taxon>Chelicerata</taxon>
        <taxon>Arachnida</taxon>
        <taxon>Acari</taxon>
        <taxon>Acariformes</taxon>
        <taxon>Sarcoptiformes</taxon>
        <taxon>Astigmata</taxon>
        <taxon>Psoroptidia</taxon>
        <taxon>Analgoidea</taxon>
        <taxon>Pyroglyphidae</taxon>
        <taxon>Dermatophagoidinae</taxon>
        <taxon>Dermatophagoides</taxon>
    </lineage>
</organism>
<sequence>MNDYYDYPEILRSLILDGDLPETDAVSPPPFKCGRRAIFVDFAPVPVLVLEPAVVAAVLPLTAIQTKSAKLIEYLINGI</sequence>